<proteinExistence type="predicted"/>
<protein>
    <submittedName>
        <fullName evidence="1">Uncharacterized protein</fullName>
    </submittedName>
</protein>
<gene>
    <name evidence="1" type="ORF">MM415B03263_0001</name>
</gene>
<organism evidence="1">
    <name type="scientific">viral metagenome</name>
    <dbReference type="NCBI Taxonomy" id="1070528"/>
    <lineage>
        <taxon>unclassified sequences</taxon>
        <taxon>metagenomes</taxon>
        <taxon>organismal metagenomes</taxon>
    </lineage>
</organism>
<dbReference type="EMBL" id="MT143010">
    <property type="protein sequence ID" value="QJA91732.1"/>
    <property type="molecule type" value="Genomic_DNA"/>
</dbReference>
<evidence type="ECO:0000313" key="1">
    <source>
        <dbReference type="EMBL" id="QJA91732.1"/>
    </source>
</evidence>
<reference evidence="1" key="1">
    <citation type="submission" date="2020-03" db="EMBL/GenBank/DDBJ databases">
        <title>The deep terrestrial virosphere.</title>
        <authorList>
            <person name="Holmfeldt K."/>
            <person name="Nilsson E."/>
            <person name="Simone D."/>
            <person name="Lopez-Fernandez M."/>
            <person name="Wu X."/>
            <person name="de Brujin I."/>
            <person name="Lundin D."/>
            <person name="Andersson A."/>
            <person name="Bertilsson S."/>
            <person name="Dopson M."/>
        </authorList>
    </citation>
    <scope>NUCLEOTIDE SEQUENCE</scope>
    <source>
        <strain evidence="1">MM415B03263</strain>
    </source>
</reference>
<name>A0A6M3LDN6_9ZZZZ</name>
<sequence length="120" mass="13938">MKTETLDKLFSQFKRLSSGGYCGKCGKFVGYSNLQNAHFFGRWRHVVRWDKRNTIPLCLDCHQEIDLNAVAKAELALSLMNRDEYDELARLADKTIKDFPIDKKALAKEFREGIKRLQNL</sequence>
<accession>A0A6M3LDN6</accession>
<dbReference type="AlphaFoldDB" id="A0A6M3LDN6"/>